<reference evidence="1 2" key="1">
    <citation type="journal article" date="2015" name="Nat. Commun.">
        <title>Production of butyrate from lysine and the Amadori product fructoselysine by a human gut commensal.</title>
        <authorList>
            <person name="Bui T.P."/>
            <person name="Ritari J."/>
            <person name="Boeren S."/>
            <person name="de Waard P."/>
            <person name="Plugge C.M."/>
            <person name="de Vos W.M."/>
        </authorList>
    </citation>
    <scope>NUCLEOTIDE SEQUENCE [LARGE SCALE GENOMIC DNA]</scope>
    <source>
        <strain evidence="1 2">AF211</strain>
    </source>
</reference>
<evidence type="ECO:0000313" key="2">
    <source>
        <dbReference type="Proteomes" id="UP000064844"/>
    </source>
</evidence>
<keyword evidence="2" id="KW-1185">Reference proteome</keyword>
<evidence type="ECO:0000313" key="1">
    <source>
        <dbReference type="EMBL" id="ALP94345.1"/>
    </source>
</evidence>
<name>A0A0S2W4T2_9FIRM</name>
<sequence>MCEHRKCRHNAQQLCSCVALKKKDFLALAIHVYENMTDVQWELDYTDLFQAEPRRLCRVGVCRDCGGRLCHEVDASNDMAGDDFLSAIYRHLYQLDTPDGTQMTNRDFREKFVQMFHEQDRPFLREWLARPENSHASGMYRRSVKASAPPEAPAGEMLVYTIVRTSVDAERGSFPSPMTEGSFLDIETARAELRRLVEKEKEEMEIHFDEELYREEYDDDFWEAYQEGYAAAWFSRLEILPSELKTPKYEKEGV</sequence>
<dbReference type="KEGG" id="ibu:IB211_01954c"/>
<accession>A0A0S2W4T2</accession>
<proteinExistence type="predicted"/>
<organism evidence="1 2">
    <name type="scientific">Intestinimonas butyriciproducens</name>
    <dbReference type="NCBI Taxonomy" id="1297617"/>
    <lineage>
        <taxon>Bacteria</taxon>
        <taxon>Bacillati</taxon>
        <taxon>Bacillota</taxon>
        <taxon>Clostridia</taxon>
        <taxon>Eubacteriales</taxon>
        <taxon>Intestinimonas</taxon>
    </lineage>
</organism>
<dbReference type="RefSeq" id="WP_058117909.1">
    <property type="nucleotide sequence ID" value="NZ_CP011307.1"/>
</dbReference>
<gene>
    <name evidence="1" type="ORF">IB211_01954c</name>
</gene>
<dbReference type="EMBL" id="CP011307">
    <property type="protein sequence ID" value="ALP94345.1"/>
    <property type="molecule type" value="Genomic_DNA"/>
</dbReference>
<dbReference type="AlphaFoldDB" id="A0A0S2W4T2"/>
<dbReference type="STRING" id="1297617.IB211_01954c"/>
<reference evidence="2" key="2">
    <citation type="submission" date="2015-04" db="EMBL/GenBank/DDBJ databases">
        <title>A butyrogenic pathway from the amino acid lysine in a human gut commensal.</title>
        <authorList>
            <person name="de Vos W.M."/>
            <person name="Bui N.T.P."/>
            <person name="Plugge C.M."/>
            <person name="Ritari J."/>
        </authorList>
    </citation>
    <scope>NUCLEOTIDE SEQUENCE [LARGE SCALE GENOMIC DNA]</scope>
    <source>
        <strain evidence="2">AF211</strain>
    </source>
</reference>
<dbReference type="Proteomes" id="UP000064844">
    <property type="component" value="Chromosome"/>
</dbReference>
<protein>
    <submittedName>
        <fullName evidence="1">Uncharacterized protein</fullName>
    </submittedName>
</protein>